<dbReference type="CDD" id="cd02440">
    <property type="entry name" value="AdoMet_MTases"/>
    <property type="match status" value="1"/>
</dbReference>
<evidence type="ECO:0000256" key="5">
    <source>
        <dbReference type="ARBA" id="ARBA00022691"/>
    </source>
</evidence>
<keyword evidence="6" id="KW-0687">Ribonucleoprotein</keyword>
<organism evidence="6">
    <name type="scientific">hydrothermal vent metagenome</name>
    <dbReference type="NCBI Taxonomy" id="652676"/>
    <lineage>
        <taxon>unclassified sequences</taxon>
        <taxon>metagenomes</taxon>
        <taxon>ecological metagenomes</taxon>
    </lineage>
</organism>
<dbReference type="GO" id="GO:0016279">
    <property type="term" value="F:protein-lysine N-methyltransferase activity"/>
    <property type="evidence" value="ECO:0007669"/>
    <property type="project" value="TreeGrafter"/>
</dbReference>
<evidence type="ECO:0000313" key="6">
    <source>
        <dbReference type="EMBL" id="VAW96727.1"/>
    </source>
</evidence>
<dbReference type="PIRSF" id="PIRSF000401">
    <property type="entry name" value="RPL11_MTase"/>
    <property type="match status" value="1"/>
</dbReference>
<dbReference type="GO" id="GO:0005829">
    <property type="term" value="C:cytosol"/>
    <property type="evidence" value="ECO:0007669"/>
    <property type="project" value="TreeGrafter"/>
</dbReference>
<dbReference type="InterPro" id="IPR029063">
    <property type="entry name" value="SAM-dependent_MTases_sf"/>
</dbReference>
<dbReference type="GO" id="GO:0032259">
    <property type="term" value="P:methylation"/>
    <property type="evidence" value="ECO:0007669"/>
    <property type="project" value="UniProtKB-KW"/>
</dbReference>
<dbReference type="NCBIfam" id="TIGR00406">
    <property type="entry name" value="prmA"/>
    <property type="match status" value="1"/>
</dbReference>
<sequence>MPWLQLKIQTDQQNVDVLSDWLMEQGGLSVTFQDAADQPLYEPPPGETPIWANTLITGLFDAQAPIEDIRLRLAEKFDDTITAARSEILEDKDWVREWMTRYQPMQFGQSLWIVPSHHNAPDPAATNILLDPGLAFGTGTHPTTAMCLRWLAKHPPASQFVIDYGCGSGILAIAAAKLGAQRVQAIDNDPQALTATTDNADKNGVIEQIQCGGVDMPIPEQADSLIANILAGPLIELAEHFSKILTTDGNIVLSGILQEQAAQVIQAYQKWFSIEMTAQQEDWILLSGKRNNEI</sequence>
<dbReference type="GO" id="GO:0005840">
    <property type="term" value="C:ribosome"/>
    <property type="evidence" value="ECO:0007669"/>
    <property type="project" value="UniProtKB-KW"/>
</dbReference>
<keyword evidence="6" id="KW-0689">Ribosomal protein</keyword>
<dbReference type="EMBL" id="UOFR01000040">
    <property type="protein sequence ID" value="VAW96727.1"/>
    <property type="molecule type" value="Genomic_DNA"/>
</dbReference>
<dbReference type="PANTHER" id="PTHR43648">
    <property type="entry name" value="ELECTRON TRANSFER FLAVOPROTEIN BETA SUBUNIT LYSINE METHYLTRANSFERASE"/>
    <property type="match status" value="1"/>
</dbReference>
<evidence type="ECO:0000256" key="4">
    <source>
        <dbReference type="ARBA" id="ARBA00022679"/>
    </source>
</evidence>
<dbReference type="HAMAP" id="MF_00735">
    <property type="entry name" value="Methyltr_PrmA"/>
    <property type="match status" value="1"/>
</dbReference>
<evidence type="ECO:0000256" key="3">
    <source>
        <dbReference type="ARBA" id="ARBA00022603"/>
    </source>
</evidence>
<comment type="similarity">
    <text evidence="1">Belongs to the methyltransferase superfamily. PrmA family.</text>
</comment>
<name>A0A3B1AAT4_9ZZZZ</name>
<dbReference type="InterPro" id="IPR004498">
    <property type="entry name" value="Ribosomal_PrmA_MeTrfase"/>
</dbReference>
<reference evidence="6" key="1">
    <citation type="submission" date="2018-06" db="EMBL/GenBank/DDBJ databases">
        <authorList>
            <person name="Zhirakovskaya E."/>
        </authorList>
    </citation>
    <scope>NUCLEOTIDE SEQUENCE</scope>
</reference>
<dbReference type="SUPFAM" id="SSF53335">
    <property type="entry name" value="S-adenosyl-L-methionine-dependent methyltransferases"/>
    <property type="match status" value="1"/>
</dbReference>
<evidence type="ECO:0000256" key="2">
    <source>
        <dbReference type="ARBA" id="ARBA00022490"/>
    </source>
</evidence>
<protein>
    <submittedName>
        <fullName evidence="6">Ribosomal protein L11 methyltransferase</fullName>
    </submittedName>
</protein>
<proteinExistence type="inferred from homology"/>
<dbReference type="InterPro" id="IPR050078">
    <property type="entry name" value="Ribosomal_L11_MeTrfase_PrmA"/>
</dbReference>
<dbReference type="Pfam" id="PF06325">
    <property type="entry name" value="PrmA"/>
    <property type="match status" value="1"/>
</dbReference>
<gene>
    <name evidence="6" type="ORF">MNBD_GAMMA21-1147</name>
</gene>
<keyword evidence="3 6" id="KW-0489">Methyltransferase</keyword>
<dbReference type="AlphaFoldDB" id="A0A3B1AAT4"/>
<keyword evidence="5" id="KW-0949">S-adenosyl-L-methionine</keyword>
<dbReference type="PANTHER" id="PTHR43648:SF1">
    <property type="entry name" value="ELECTRON TRANSFER FLAVOPROTEIN BETA SUBUNIT LYSINE METHYLTRANSFERASE"/>
    <property type="match status" value="1"/>
</dbReference>
<evidence type="ECO:0000256" key="1">
    <source>
        <dbReference type="ARBA" id="ARBA00009741"/>
    </source>
</evidence>
<accession>A0A3B1AAT4</accession>
<keyword evidence="2" id="KW-0963">Cytoplasm</keyword>
<keyword evidence="4 6" id="KW-0808">Transferase</keyword>
<dbReference type="Gene3D" id="3.40.50.150">
    <property type="entry name" value="Vaccinia Virus protein VP39"/>
    <property type="match status" value="1"/>
</dbReference>